<reference evidence="2" key="1">
    <citation type="journal article" date="2020" name="Front. Microbiol.">
        <title>Gene regulatory networks of Penicillium echinulatum 2HH and Penicillium oxalicum 114-2 inferred by a computational biology approach.</title>
        <authorList>
            <person name="Lenz A.R."/>
            <person name="Galan-Vasquez E."/>
            <person name="Balbinot E."/>
            <person name="De Abreu F.P."/>
            <person name="De Oliveira N.S."/>
            <person name="Da Rosa L.O."/>
            <person name="De Avila E Silva S."/>
            <person name="Camassola M."/>
            <person name="Dillon A.J.P."/>
            <person name="Perez-Rueda E."/>
        </authorList>
    </citation>
    <scope>NUCLEOTIDE SEQUENCE</scope>
    <source>
        <strain evidence="2">S1M29</strain>
    </source>
</reference>
<dbReference type="Proteomes" id="UP000631181">
    <property type="component" value="Unassembled WGS sequence"/>
</dbReference>
<sequence length="377" mass="41937">MKNIYLVGAPLLSHLDWERDSLFHDPIPPFETAETIQHSDVQSGQLEQQARWRLLQARQVPGLHISHIDVCAGPGDPSFLRTHQLIQGEDGALADDSVLSEFLDHSFVTHETSGFSISQMEDSSTQESKSLLDDGHDHDDDDDHQIVSAPRVAENEAKPHPPLPVAAPIRDLRNVPSATYLQSIMPRTMTVNLVVGVIAIHPPRRVVTRPRKTDMDIVEMIVGDETRTEFGVNFWLTVATAHSKSSSAAPQADHVRRTLAMLRPRDILLLRNVGLGSFREQVYGQSLRGGMTRVELLSRQPVDATDLVGIVTADQLLPRLSPHDPPPHCQVDPLLRKVSRVRHWIRQFVGEPVPEGGGCTGMSRIQRGFLRLPPDTQ</sequence>
<dbReference type="OrthoDB" id="5378679at2759"/>
<evidence type="ECO:0000256" key="1">
    <source>
        <dbReference type="SAM" id="MobiDB-lite"/>
    </source>
</evidence>
<gene>
    <name evidence="2" type="ORF">PECM_003413</name>
</gene>
<evidence type="ECO:0000313" key="3">
    <source>
        <dbReference type="Proteomes" id="UP000631181"/>
    </source>
</evidence>
<feature type="compositionally biased region" description="Polar residues" evidence="1">
    <location>
        <begin position="114"/>
        <end position="129"/>
    </location>
</feature>
<feature type="region of interest" description="Disordered" evidence="1">
    <location>
        <begin position="114"/>
        <end position="144"/>
    </location>
</feature>
<evidence type="ECO:0000313" key="2">
    <source>
        <dbReference type="EMBL" id="KAF7717955.1"/>
    </source>
</evidence>
<dbReference type="AlphaFoldDB" id="A0A8J8W6T9"/>
<accession>A0A8J8W6T9</accession>
<keyword evidence="3" id="KW-1185">Reference proteome</keyword>
<comment type="caution">
    <text evidence="2">The sequence shown here is derived from an EMBL/GenBank/DDBJ whole genome shotgun (WGS) entry which is preliminary data.</text>
</comment>
<dbReference type="EMBL" id="WIWV01000020">
    <property type="protein sequence ID" value="KAF7717955.1"/>
    <property type="molecule type" value="Genomic_DNA"/>
</dbReference>
<protein>
    <submittedName>
        <fullName evidence="2">Uncharacterized protein</fullName>
    </submittedName>
</protein>
<name>A0A8J8W6T9_9EURO</name>
<organism evidence="2 3">
    <name type="scientific">Penicillium ucsense</name>
    <dbReference type="NCBI Taxonomy" id="2839758"/>
    <lineage>
        <taxon>Eukaryota</taxon>
        <taxon>Fungi</taxon>
        <taxon>Dikarya</taxon>
        <taxon>Ascomycota</taxon>
        <taxon>Pezizomycotina</taxon>
        <taxon>Eurotiomycetes</taxon>
        <taxon>Eurotiomycetidae</taxon>
        <taxon>Eurotiales</taxon>
        <taxon>Aspergillaceae</taxon>
        <taxon>Penicillium</taxon>
    </lineage>
</organism>
<proteinExistence type="predicted"/>